<comment type="caution">
    <text evidence="2">The sequence shown here is derived from an EMBL/GenBank/DDBJ whole genome shotgun (WGS) entry which is preliminary data.</text>
</comment>
<dbReference type="EMBL" id="BMAO01020536">
    <property type="protein sequence ID" value="GFQ68140.1"/>
    <property type="molecule type" value="Genomic_DNA"/>
</dbReference>
<protein>
    <submittedName>
        <fullName evidence="2">Uncharacterized protein</fullName>
    </submittedName>
</protein>
<dbReference type="AlphaFoldDB" id="A0A8X6F133"/>
<reference evidence="2" key="1">
    <citation type="submission" date="2020-07" db="EMBL/GenBank/DDBJ databases">
        <title>Multicomponent nature underlies the extraordinary mechanical properties of spider dragline silk.</title>
        <authorList>
            <person name="Kono N."/>
            <person name="Nakamura H."/>
            <person name="Mori M."/>
            <person name="Yoshida Y."/>
            <person name="Ohtoshi R."/>
            <person name="Malay A.D."/>
            <person name="Moran D.A.P."/>
            <person name="Tomita M."/>
            <person name="Numata K."/>
            <person name="Arakawa K."/>
        </authorList>
    </citation>
    <scope>NUCLEOTIDE SEQUENCE</scope>
</reference>
<gene>
    <name evidence="2" type="ORF">TNCT_375371</name>
</gene>
<evidence type="ECO:0000313" key="2">
    <source>
        <dbReference type="EMBL" id="GFQ68140.1"/>
    </source>
</evidence>
<keyword evidence="3" id="KW-1185">Reference proteome</keyword>
<accession>A0A8X6F133</accession>
<organism evidence="2 3">
    <name type="scientific">Trichonephila clavata</name>
    <name type="common">Joro spider</name>
    <name type="synonym">Nephila clavata</name>
    <dbReference type="NCBI Taxonomy" id="2740835"/>
    <lineage>
        <taxon>Eukaryota</taxon>
        <taxon>Metazoa</taxon>
        <taxon>Ecdysozoa</taxon>
        <taxon>Arthropoda</taxon>
        <taxon>Chelicerata</taxon>
        <taxon>Arachnida</taxon>
        <taxon>Araneae</taxon>
        <taxon>Araneomorphae</taxon>
        <taxon>Entelegynae</taxon>
        <taxon>Araneoidea</taxon>
        <taxon>Nephilidae</taxon>
        <taxon>Trichonephila</taxon>
    </lineage>
</organism>
<feature type="region of interest" description="Disordered" evidence="1">
    <location>
        <begin position="1"/>
        <end position="20"/>
    </location>
</feature>
<dbReference type="Proteomes" id="UP000887116">
    <property type="component" value="Unassembled WGS sequence"/>
</dbReference>
<name>A0A8X6F133_TRICU</name>
<proteinExistence type="predicted"/>
<feature type="compositionally biased region" description="Basic and acidic residues" evidence="1">
    <location>
        <begin position="11"/>
        <end position="20"/>
    </location>
</feature>
<sequence length="92" mass="10924">MADDMEMNEEPSTKDDQPMDYCERHKLLEKNLREASAHRKYIQDLLNYELRVNLDRNTHAITKHQKDVADLKELMEHLVGELALPKPRLQRV</sequence>
<evidence type="ECO:0000313" key="3">
    <source>
        <dbReference type="Proteomes" id="UP000887116"/>
    </source>
</evidence>
<evidence type="ECO:0000256" key="1">
    <source>
        <dbReference type="SAM" id="MobiDB-lite"/>
    </source>
</evidence>